<dbReference type="Gene3D" id="2.10.109.10">
    <property type="entry name" value="Umud Fragment, subunit A"/>
    <property type="match status" value="1"/>
</dbReference>
<dbReference type="InterPro" id="IPR015927">
    <property type="entry name" value="Peptidase_S24_S26A/B/C"/>
</dbReference>
<keyword evidence="2" id="KW-0238">DNA-binding</keyword>
<dbReference type="PROSITE" id="PS50943">
    <property type="entry name" value="HTH_CROC1"/>
    <property type="match status" value="1"/>
</dbReference>
<feature type="domain" description="HTH cro/C1-type" evidence="4">
    <location>
        <begin position="50"/>
        <end position="103"/>
    </location>
</feature>
<accession>A0A285VR71</accession>
<dbReference type="SUPFAM" id="SSF47413">
    <property type="entry name" value="lambda repressor-like DNA-binding domains"/>
    <property type="match status" value="1"/>
</dbReference>
<evidence type="ECO:0000256" key="3">
    <source>
        <dbReference type="ARBA" id="ARBA00023163"/>
    </source>
</evidence>
<dbReference type="SUPFAM" id="SSF51306">
    <property type="entry name" value="LexA/Signal peptidase"/>
    <property type="match status" value="1"/>
</dbReference>
<dbReference type="PANTHER" id="PTHR40661">
    <property type="match status" value="1"/>
</dbReference>
<sequence>MLYESWCDPFDAYRGFPISALWIRLKQSMDSNESPVKALGIYMSSIGTRLRHERERLGFTQTQMGDMAGVTKNTQRLYETDQRSPKADYLALLDAEGVDLGYVLTGRRDAAPGVSPQRVSDGAPVGMGNTSPSTDAVAVNMYDVEGAAGSGRSLEEERVEGVLYFPEAQLNALGLSPERIAGIKVRGDSMEETLADGDWVLVNQADTDYRREGVFLLLVSGERRIKRVQRLAGGALYLISDNEHYEPEMIPPEQMREVQILGRCEVRIGRIA</sequence>
<evidence type="ECO:0000259" key="4">
    <source>
        <dbReference type="PROSITE" id="PS50943"/>
    </source>
</evidence>
<dbReference type="InterPro" id="IPR039418">
    <property type="entry name" value="LexA-like"/>
</dbReference>
<dbReference type="InterPro" id="IPR010982">
    <property type="entry name" value="Lambda_DNA-bd_dom_sf"/>
</dbReference>
<keyword evidence="1" id="KW-0805">Transcription regulation</keyword>
<dbReference type="Pfam" id="PF00717">
    <property type="entry name" value="Peptidase_S24"/>
    <property type="match status" value="1"/>
</dbReference>
<dbReference type="PANTHER" id="PTHR40661:SF3">
    <property type="entry name" value="FELS-1 PROPHAGE TRANSCRIPTIONAL REGULATOR"/>
    <property type="match status" value="1"/>
</dbReference>
<dbReference type="CDD" id="cd00093">
    <property type="entry name" value="HTH_XRE"/>
    <property type="match status" value="1"/>
</dbReference>
<dbReference type="EMBL" id="OBQJ01000007">
    <property type="protein sequence ID" value="SOC56443.1"/>
    <property type="molecule type" value="Genomic_DNA"/>
</dbReference>
<proteinExistence type="predicted"/>
<keyword evidence="3" id="KW-0804">Transcription</keyword>
<evidence type="ECO:0000256" key="1">
    <source>
        <dbReference type="ARBA" id="ARBA00023015"/>
    </source>
</evidence>
<name>A0A285VR71_9GAMM</name>
<dbReference type="InterPro" id="IPR001387">
    <property type="entry name" value="Cro/C1-type_HTH"/>
</dbReference>
<dbReference type="Pfam" id="PF13560">
    <property type="entry name" value="HTH_31"/>
    <property type="match status" value="1"/>
</dbReference>
<dbReference type="Proteomes" id="UP000219023">
    <property type="component" value="Unassembled WGS sequence"/>
</dbReference>
<organism evidence="5 6">
    <name type="scientific">Chromohalobacter canadensis</name>
    <dbReference type="NCBI Taxonomy" id="141389"/>
    <lineage>
        <taxon>Bacteria</taxon>
        <taxon>Pseudomonadati</taxon>
        <taxon>Pseudomonadota</taxon>
        <taxon>Gammaproteobacteria</taxon>
        <taxon>Oceanospirillales</taxon>
        <taxon>Halomonadaceae</taxon>
        <taxon>Chromohalobacter</taxon>
    </lineage>
</organism>
<evidence type="ECO:0000313" key="5">
    <source>
        <dbReference type="EMBL" id="SOC56443.1"/>
    </source>
</evidence>
<evidence type="ECO:0000313" key="6">
    <source>
        <dbReference type="Proteomes" id="UP000219023"/>
    </source>
</evidence>
<dbReference type="InterPro" id="IPR036286">
    <property type="entry name" value="LexA/Signal_pep-like_sf"/>
</dbReference>
<dbReference type="CDD" id="cd06529">
    <property type="entry name" value="S24_LexA-like"/>
    <property type="match status" value="1"/>
</dbReference>
<protein>
    <submittedName>
        <fullName evidence="5">Phage repressor protein C, contains Cro/C1-type HTH and peptisase s24 domains</fullName>
    </submittedName>
</protein>
<dbReference type="Gene3D" id="1.10.260.40">
    <property type="entry name" value="lambda repressor-like DNA-binding domains"/>
    <property type="match status" value="1"/>
</dbReference>
<evidence type="ECO:0000256" key="2">
    <source>
        <dbReference type="ARBA" id="ARBA00023125"/>
    </source>
</evidence>
<dbReference type="SMART" id="SM00530">
    <property type="entry name" value="HTH_XRE"/>
    <property type="match status" value="1"/>
</dbReference>
<dbReference type="GO" id="GO:0003677">
    <property type="term" value="F:DNA binding"/>
    <property type="evidence" value="ECO:0007669"/>
    <property type="project" value="UniProtKB-KW"/>
</dbReference>
<gene>
    <name evidence="5" type="ORF">SAMN05421509_10743</name>
</gene>
<reference evidence="5 6" key="1">
    <citation type="submission" date="2017-08" db="EMBL/GenBank/DDBJ databases">
        <authorList>
            <person name="de Groot N.N."/>
        </authorList>
    </citation>
    <scope>NUCLEOTIDE SEQUENCE [LARGE SCALE GENOMIC DNA]</scope>
    <source>
        <strain evidence="5 6">USBA 855</strain>
    </source>
</reference>
<dbReference type="AlphaFoldDB" id="A0A285VR71"/>